<evidence type="ECO:0000256" key="2">
    <source>
        <dbReference type="ARBA" id="ARBA00022737"/>
    </source>
</evidence>
<evidence type="ECO:0000313" key="6">
    <source>
        <dbReference type="Proteomes" id="UP000825935"/>
    </source>
</evidence>
<dbReference type="PANTHER" id="PTHR10891">
    <property type="entry name" value="EF-HAND CALCIUM-BINDING DOMAIN CONTAINING PROTEIN"/>
    <property type="match status" value="1"/>
</dbReference>
<dbReference type="Proteomes" id="UP000825935">
    <property type="component" value="Chromosome 11"/>
</dbReference>
<protein>
    <recommendedName>
        <fullName evidence="4">EF-hand domain-containing protein</fullName>
    </recommendedName>
</protein>
<keyword evidence="2" id="KW-0677">Repeat</keyword>
<dbReference type="InterPro" id="IPR002048">
    <property type="entry name" value="EF_hand_dom"/>
</dbReference>
<accession>A0A8T2TVX9</accession>
<keyword evidence="3" id="KW-0106">Calcium</keyword>
<evidence type="ECO:0000256" key="3">
    <source>
        <dbReference type="ARBA" id="ARBA00022837"/>
    </source>
</evidence>
<evidence type="ECO:0000313" key="5">
    <source>
        <dbReference type="EMBL" id="KAH7425534.1"/>
    </source>
</evidence>
<dbReference type="SUPFAM" id="SSF47473">
    <property type="entry name" value="EF-hand"/>
    <property type="match status" value="1"/>
</dbReference>
<comment type="caution">
    <text evidence="5">The sequence shown here is derived from an EMBL/GenBank/DDBJ whole genome shotgun (WGS) entry which is preliminary data.</text>
</comment>
<feature type="domain" description="EF-hand" evidence="4">
    <location>
        <begin position="19"/>
        <end position="48"/>
    </location>
</feature>
<keyword evidence="1" id="KW-0479">Metal-binding</keyword>
<dbReference type="AlphaFoldDB" id="A0A8T2TVX9"/>
<name>A0A8T2TVX9_CERRI</name>
<evidence type="ECO:0000256" key="1">
    <source>
        <dbReference type="ARBA" id="ARBA00022723"/>
    </source>
</evidence>
<dbReference type="PROSITE" id="PS50222">
    <property type="entry name" value="EF_HAND_2"/>
    <property type="match status" value="3"/>
</dbReference>
<proteinExistence type="predicted"/>
<dbReference type="EMBL" id="CM035416">
    <property type="protein sequence ID" value="KAH7425535.1"/>
    <property type="molecule type" value="Genomic_DNA"/>
</dbReference>
<dbReference type="OrthoDB" id="26525at2759"/>
<reference evidence="5" key="1">
    <citation type="submission" date="2021-08" db="EMBL/GenBank/DDBJ databases">
        <title>WGS assembly of Ceratopteris richardii.</title>
        <authorList>
            <person name="Marchant D.B."/>
            <person name="Chen G."/>
            <person name="Jenkins J."/>
            <person name="Shu S."/>
            <person name="Leebens-Mack J."/>
            <person name="Grimwood J."/>
            <person name="Schmutz J."/>
            <person name="Soltis P."/>
            <person name="Soltis D."/>
            <person name="Chen Z.-H."/>
        </authorList>
    </citation>
    <scope>NUCLEOTIDE SEQUENCE</scope>
    <source>
        <strain evidence="5">Whitten #5841</strain>
        <tissue evidence="5">Leaf</tissue>
    </source>
</reference>
<gene>
    <name evidence="5" type="ORF">KP509_11G059500</name>
</gene>
<keyword evidence="6" id="KW-1185">Reference proteome</keyword>
<dbReference type="Pfam" id="PF13499">
    <property type="entry name" value="EF-hand_7"/>
    <property type="match status" value="2"/>
</dbReference>
<dbReference type="Gene3D" id="1.10.238.10">
    <property type="entry name" value="EF-hand"/>
    <property type="match status" value="2"/>
</dbReference>
<dbReference type="PROSITE" id="PS00018">
    <property type="entry name" value="EF_HAND_1"/>
    <property type="match status" value="3"/>
</dbReference>
<dbReference type="InterPro" id="IPR018247">
    <property type="entry name" value="EF_Hand_1_Ca_BS"/>
</dbReference>
<organism evidence="5 6">
    <name type="scientific">Ceratopteris richardii</name>
    <name type="common">Triangle waterfern</name>
    <dbReference type="NCBI Taxonomy" id="49495"/>
    <lineage>
        <taxon>Eukaryota</taxon>
        <taxon>Viridiplantae</taxon>
        <taxon>Streptophyta</taxon>
        <taxon>Embryophyta</taxon>
        <taxon>Tracheophyta</taxon>
        <taxon>Polypodiopsida</taxon>
        <taxon>Polypodiidae</taxon>
        <taxon>Polypodiales</taxon>
        <taxon>Pteridineae</taxon>
        <taxon>Pteridaceae</taxon>
        <taxon>Parkerioideae</taxon>
        <taxon>Ceratopteris</taxon>
    </lineage>
</organism>
<dbReference type="FunFam" id="1.10.238.10:FF:000089">
    <property type="entry name" value="calmodulin-like protein 3"/>
    <property type="match status" value="1"/>
</dbReference>
<dbReference type="InterPro" id="IPR039647">
    <property type="entry name" value="EF_hand_pair_protein_CML-like"/>
</dbReference>
<dbReference type="GO" id="GO:0005509">
    <property type="term" value="F:calcium ion binding"/>
    <property type="evidence" value="ECO:0007669"/>
    <property type="project" value="InterPro"/>
</dbReference>
<dbReference type="SMART" id="SM00054">
    <property type="entry name" value="EFh"/>
    <property type="match status" value="4"/>
</dbReference>
<sequence>MKGVAAATSPSPCHLHEERAIFEHFDHNKDGKISGEEILSKLHCMGLSISHDELNKLMIKSGANADGLINFDGFVTVYRDLMGRSHGGSASGNDIAPDSELEGGADESLKEAFRVFDADGNGLISAQELHDALKSIGFEGRKLSDCVNMIKRVDSDGNGHVDYEEFKAMMK</sequence>
<dbReference type="OMA" id="REFKIAC"/>
<dbReference type="InterPro" id="IPR011992">
    <property type="entry name" value="EF-hand-dom_pair"/>
</dbReference>
<dbReference type="CDD" id="cd00051">
    <property type="entry name" value="EFh"/>
    <property type="match status" value="1"/>
</dbReference>
<feature type="domain" description="EF-hand" evidence="4">
    <location>
        <begin position="104"/>
        <end position="139"/>
    </location>
</feature>
<feature type="domain" description="EF-hand" evidence="4">
    <location>
        <begin position="141"/>
        <end position="171"/>
    </location>
</feature>
<evidence type="ECO:0000259" key="4">
    <source>
        <dbReference type="PROSITE" id="PS50222"/>
    </source>
</evidence>
<dbReference type="EMBL" id="CM035416">
    <property type="protein sequence ID" value="KAH7425534.1"/>
    <property type="molecule type" value="Genomic_DNA"/>
</dbReference>